<comment type="caution">
    <text evidence="1">The sequence shown here is derived from an EMBL/GenBank/DDBJ whole genome shotgun (WGS) entry which is preliminary data.</text>
</comment>
<organism evidence="1">
    <name type="scientific">marine sediment metagenome</name>
    <dbReference type="NCBI Taxonomy" id="412755"/>
    <lineage>
        <taxon>unclassified sequences</taxon>
        <taxon>metagenomes</taxon>
        <taxon>ecological metagenomes</taxon>
    </lineage>
</organism>
<dbReference type="EMBL" id="BARS01021060">
    <property type="protein sequence ID" value="GAG13493.1"/>
    <property type="molecule type" value="Genomic_DNA"/>
</dbReference>
<feature type="non-terminal residue" evidence="1">
    <location>
        <position position="272"/>
    </location>
</feature>
<feature type="non-terminal residue" evidence="1">
    <location>
        <position position="1"/>
    </location>
</feature>
<dbReference type="AlphaFoldDB" id="X0VM07"/>
<protein>
    <submittedName>
        <fullName evidence="1">Uncharacterized protein</fullName>
    </submittedName>
</protein>
<evidence type="ECO:0000313" key="1">
    <source>
        <dbReference type="EMBL" id="GAG13493.1"/>
    </source>
</evidence>
<name>X0VM07_9ZZZZ</name>
<accession>X0VM07</accession>
<proteinExistence type="predicted"/>
<sequence length="272" mass="32133">DQVWIYSLFVLPNTELSTKESREKYKLETKKIELAYTKNKTEYKIKEFVEMVIGNSAMSKEKWVGSFVNSQCVLALHDDRLCFFILNYLKKELGIKITSLIEFLREKSSYDFPIIRNAFLRLENCALNVQNKGESHLIKPKGYDGIPFDPPEGIFLELLSDKEKFYNEFIKLVESYLEFKNISFDKFILRDLFKFQEAIMATPQNLPEETLELDYNWIDYFKYTFQLNEENNSNTELKPEKIKLKIIDPSPCYGDTKKFLKIHFDIRGKPAL</sequence>
<gene>
    <name evidence="1" type="ORF">S01H1_33882</name>
</gene>
<reference evidence="1" key="1">
    <citation type="journal article" date="2014" name="Front. Microbiol.">
        <title>High frequency of phylogenetically diverse reductive dehalogenase-homologous genes in deep subseafloor sedimentary metagenomes.</title>
        <authorList>
            <person name="Kawai M."/>
            <person name="Futagami T."/>
            <person name="Toyoda A."/>
            <person name="Takaki Y."/>
            <person name="Nishi S."/>
            <person name="Hori S."/>
            <person name="Arai W."/>
            <person name="Tsubouchi T."/>
            <person name="Morono Y."/>
            <person name="Uchiyama I."/>
            <person name="Ito T."/>
            <person name="Fujiyama A."/>
            <person name="Inagaki F."/>
            <person name="Takami H."/>
        </authorList>
    </citation>
    <scope>NUCLEOTIDE SEQUENCE</scope>
    <source>
        <strain evidence="1">Expedition CK06-06</strain>
    </source>
</reference>